<name>A0AAF3FPQ6_9BILA</name>
<proteinExistence type="predicted"/>
<sequence>MAVINGLNFTVTGICRYIVLGSGHFHEPMTSRQCLFTTPWLIIMIIGETYPASMTLVVSLERFFASMLIAAILNVLFNVQTNADRQCGTTSG</sequence>
<dbReference type="AlphaFoldDB" id="A0AAF3FPQ6"/>
<reference evidence="3" key="1">
    <citation type="submission" date="2024-02" db="UniProtKB">
        <authorList>
            <consortium name="WormBaseParasite"/>
        </authorList>
    </citation>
    <scope>IDENTIFICATION</scope>
</reference>
<accession>A0AAF3FPQ6</accession>
<evidence type="ECO:0000313" key="3">
    <source>
        <dbReference type="WBParaSite" id="MBELARI_LOCUS9091"/>
    </source>
</evidence>
<keyword evidence="2" id="KW-1185">Reference proteome</keyword>
<protein>
    <submittedName>
        <fullName evidence="3">Uncharacterized protein</fullName>
    </submittedName>
</protein>
<evidence type="ECO:0000256" key="1">
    <source>
        <dbReference type="SAM" id="Phobius"/>
    </source>
</evidence>
<dbReference type="Proteomes" id="UP000887575">
    <property type="component" value="Unassembled WGS sequence"/>
</dbReference>
<feature type="transmembrane region" description="Helical" evidence="1">
    <location>
        <begin position="34"/>
        <end position="51"/>
    </location>
</feature>
<keyword evidence="1" id="KW-1133">Transmembrane helix</keyword>
<evidence type="ECO:0000313" key="2">
    <source>
        <dbReference type="Proteomes" id="UP000887575"/>
    </source>
</evidence>
<keyword evidence="1" id="KW-0472">Membrane</keyword>
<keyword evidence="1" id="KW-0812">Transmembrane</keyword>
<feature type="transmembrane region" description="Helical" evidence="1">
    <location>
        <begin position="63"/>
        <end position="79"/>
    </location>
</feature>
<organism evidence="2 3">
    <name type="scientific">Mesorhabditis belari</name>
    <dbReference type="NCBI Taxonomy" id="2138241"/>
    <lineage>
        <taxon>Eukaryota</taxon>
        <taxon>Metazoa</taxon>
        <taxon>Ecdysozoa</taxon>
        <taxon>Nematoda</taxon>
        <taxon>Chromadorea</taxon>
        <taxon>Rhabditida</taxon>
        <taxon>Rhabditina</taxon>
        <taxon>Rhabditomorpha</taxon>
        <taxon>Rhabditoidea</taxon>
        <taxon>Rhabditidae</taxon>
        <taxon>Mesorhabditinae</taxon>
        <taxon>Mesorhabditis</taxon>
    </lineage>
</organism>
<dbReference type="WBParaSite" id="MBELARI_LOCUS9091">
    <property type="protein sequence ID" value="MBELARI_LOCUS9091"/>
    <property type="gene ID" value="MBELARI_LOCUS9091"/>
</dbReference>